<feature type="compositionally biased region" description="Basic and acidic residues" evidence="1">
    <location>
        <begin position="102"/>
        <end position="118"/>
    </location>
</feature>
<feature type="region of interest" description="Disordered" evidence="1">
    <location>
        <begin position="71"/>
        <end position="217"/>
    </location>
</feature>
<comment type="caution">
    <text evidence="2">The sequence shown here is derived from an EMBL/GenBank/DDBJ whole genome shotgun (WGS) entry which is preliminary data.</text>
</comment>
<keyword evidence="3" id="KW-1185">Reference proteome</keyword>
<accession>A0ABU6TV20</accession>
<name>A0ABU6TV20_9FABA</name>
<protein>
    <submittedName>
        <fullName evidence="2">Uncharacterized protein</fullName>
    </submittedName>
</protein>
<gene>
    <name evidence="2" type="ORF">PIB30_094499</name>
</gene>
<evidence type="ECO:0000313" key="3">
    <source>
        <dbReference type="Proteomes" id="UP001341840"/>
    </source>
</evidence>
<organism evidence="2 3">
    <name type="scientific">Stylosanthes scabra</name>
    <dbReference type="NCBI Taxonomy" id="79078"/>
    <lineage>
        <taxon>Eukaryota</taxon>
        <taxon>Viridiplantae</taxon>
        <taxon>Streptophyta</taxon>
        <taxon>Embryophyta</taxon>
        <taxon>Tracheophyta</taxon>
        <taxon>Spermatophyta</taxon>
        <taxon>Magnoliopsida</taxon>
        <taxon>eudicotyledons</taxon>
        <taxon>Gunneridae</taxon>
        <taxon>Pentapetalae</taxon>
        <taxon>rosids</taxon>
        <taxon>fabids</taxon>
        <taxon>Fabales</taxon>
        <taxon>Fabaceae</taxon>
        <taxon>Papilionoideae</taxon>
        <taxon>50 kb inversion clade</taxon>
        <taxon>dalbergioids sensu lato</taxon>
        <taxon>Dalbergieae</taxon>
        <taxon>Pterocarpus clade</taxon>
        <taxon>Stylosanthes</taxon>
    </lineage>
</organism>
<feature type="compositionally biased region" description="Low complexity" evidence="1">
    <location>
        <begin position="143"/>
        <end position="159"/>
    </location>
</feature>
<feature type="compositionally biased region" description="Acidic residues" evidence="1">
    <location>
        <begin position="78"/>
        <end position="94"/>
    </location>
</feature>
<evidence type="ECO:0000256" key="1">
    <source>
        <dbReference type="SAM" id="MobiDB-lite"/>
    </source>
</evidence>
<evidence type="ECO:0000313" key="2">
    <source>
        <dbReference type="EMBL" id="MED6152694.1"/>
    </source>
</evidence>
<dbReference type="Proteomes" id="UP001341840">
    <property type="component" value="Unassembled WGS sequence"/>
</dbReference>
<dbReference type="EMBL" id="JASCZI010092714">
    <property type="protein sequence ID" value="MED6152694.1"/>
    <property type="molecule type" value="Genomic_DNA"/>
</dbReference>
<proteinExistence type="predicted"/>
<reference evidence="2 3" key="1">
    <citation type="journal article" date="2023" name="Plants (Basel)">
        <title>Bridging the Gap: Combining Genomics and Transcriptomics Approaches to Understand Stylosanthes scabra, an Orphan Legume from the Brazilian Caatinga.</title>
        <authorList>
            <person name="Ferreira-Neto J.R.C."/>
            <person name="da Silva M.D."/>
            <person name="Binneck E."/>
            <person name="de Melo N.F."/>
            <person name="da Silva R.H."/>
            <person name="de Melo A.L.T.M."/>
            <person name="Pandolfi V."/>
            <person name="Bustamante F.O."/>
            <person name="Brasileiro-Vidal A.C."/>
            <person name="Benko-Iseppon A.M."/>
        </authorList>
    </citation>
    <scope>NUCLEOTIDE SEQUENCE [LARGE SCALE GENOMIC DNA]</scope>
    <source>
        <tissue evidence="2">Leaves</tissue>
    </source>
</reference>
<sequence length="338" mass="38426">MLGELFGLKLTWIPSISHKATLIPNSPTVNPLPADFENPPYPGSGRSNWRVVVKCKPCRRIESQEVVDIVNVQLPNTENEDESAEDEGNSEDNDSASVDSTSTHDDKGTEVVVGDRGKGTQGRSGRPRKRTGFSLDLEEAEAETSTPPATSTPVIPTPSLLEGLPTIRMIPTTGSRVQSSETPRTRSQRQTPTQTTTEDDEPPPPEPDPMTWPLVDNHLPEGEEKEEDIDMEEELAWRRSSLDRLVVYSFVGTTETRNSWHKVRKSKGTTKISWVFQNYYKWFVPQFNMAPDQMEFKIYKSWQMRAAKRLHEIMHEIRNKAVLHGWIWDDLFDRLVEI</sequence>